<feature type="domain" description="Reverse transcriptase zinc-binding" evidence="2">
    <location>
        <begin position="635"/>
        <end position="724"/>
    </location>
</feature>
<reference evidence="3" key="2">
    <citation type="submission" date="2022-01" db="EMBL/GenBank/DDBJ databases">
        <authorList>
            <person name="Yamashiro T."/>
            <person name="Shiraishi A."/>
            <person name="Satake H."/>
            <person name="Nakayama K."/>
        </authorList>
    </citation>
    <scope>NUCLEOTIDE SEQUENCE</scope>
</reference>
<gene>
    <name evidence="3" type="ORF">Tco_0678760</name>
</gene>
<comment type="caution">
    <text evidence="3">The sequence shown here is derived from an EMBL/GenBank/DDBJ whole genome shotgun (WGS) entry which is preliminary data.</text>
</comment>
<dbReference type="Proteomes" id="UP001151760">
    <property type="component" value="Unassembled WGS sequence"/>
</dbReference>
<dbReference type="Pfam" id="PF00078">
    <property type="entry name" value="RVT_1"/>
    <property type="match status" value="1"/>
</dbReference>
<dbReference type="InterPro" id="IPR000477">
    <property type="entry name" value="RT_dom"/>
</dbReference>
<dbReference type="PANTHER" id="PTHR33116">
    <property type="entry name" value="REVERSE TRANSCRIPTASE ZINC-BINDING DOMAIN-CONTAINING PROTEIN-RELATED-RELATED"/>
    <property type="match status" value="1"/>
</dbReference>
<accession>A0ABQ4XFZ0</accession>
<protein>
    <submittedName>
        <fullName evidence="3">SPX and EXS domain-containing protein</fullName>
    </submittedName>
</protein>
<evidence type="ECO:0000259" key="1">
    <source>
        <dbReference type="Pfam" id="PF00078"/>
    </source>
</evidence>
<dbReference type="EMBL" id="BQNB010009486">
    <property type="protein sequence ID" value="GJS64196.1"/>
    <property type="molecule type" value="Genomic_DNA"/>
</dbReference>
<evidence type="ECO:0000313" key="4">
    <source>
        <dbReference type="Proteomes" id="UP001151760"/>
    </source>
</evidence>
<feature type="domain" description="Reverse transcriptase" evidence="1">
    <location>
        <begin position="264"/>
        <end position="343"/>
    </location>
</feature>
<dbReference type="SUPFAM" id="SSF56219">
    <property type="entry name" value="DNase I-like"/>
    <property type="match status" value="1"/>
</dbReference>
<proteinExistence type="predicted"/>
<name>A0ABQ4XFZ0_9ASTR</name>
<organism evidence="3 4">
    <name type="scientific">Tanacetum coccineum</name>
    <dbReference type="NCBI Taxonomy" id="301880"/>
    <lineage>
        <taxon>Eukaryota</taxon>
        <taxon>Viridiplantae</taxon>
        <taxon>Streptophyta</taxon>
        <taxon>Embryophyta</taxon>
        <taxon>Tracheophyta</taxon>
        <taxon>Spermatophyta</taxon>
        <taxon>Magnoliopsida</taxon>
        <taxon>eudicotyledons</taxon>
        <taxon>Gunneridae</taxon>
        <taxon>Pentapetalae</taxon>
        <taxon>asterids</taxon>
        <taxon>campanulids</taxon>
        <taxon>Asterales</taxon>
        <taxon>Asteraceae</taxon>
        <taxon>Asteroideae</taxon>
        <taxon>Anthemideae</taxon>
        <taxon>Anthemidinae</taxon>
        <taxon>Tanacetum</taxon>
    </lineage>
</organism>
<dbReference type="PANTHER" id="PTHR33116:SF78">
    <property type="entry name" value="OS12G0587133 PROTEIN"/>
    <property type="match status" value="1"/>
</dbReference>
<dbReference type="Pfam" id="PF13966">
    <property type="entry name" value="zf-RVT"/>
    <property type="match status" value="1"/>
</dbReference>
<evidence type="ECO:0000313" key="3">
    <source>
        <dbReference type="EMBL" id="GJS64196.1"/>
    </source>
</evidence>
<dbReference type="InterPro" id="IPR026960">
    <property type="entry name" value="RVT-Znf"/>
</dbReference>
<evidence type="ECO:0000259" key="2">
    <source>
        <dbReference type="Pfam" id="PF13966"/>
    </source>
</evidence>
<keyword evidence="4" id="KW-1185">Reference proteome</keyword>
<reference evidence="3" key="1">
    <citation type="journal article" date="2022" name="Int. J. Mol. Sci.">
        <title>Draft Genome of Tanacetum Coccineum: Genomic Comparison of Closely Related Tanacetum-Family Plants.</title>
        <authorList>
            <person name="Yamashiro T."/>
            <person name="Shiraishi A."/>
            <person name="Nakayama K."/>
            <person name="Satake H."/>
        </authorList>
    </citation>
    <scope>NUCLEOTIDE SEQUENCE</scope>
</reference>
<sequence length="835" mass="96374">MISLLVFYIDRGMRDFQELCGSIEVLDVGYVRGLRYTWNQKPKGGEGILKKIDRIMANSDFYDAFVGSSAYFQPYRISDHTPAVLRIPMIAAHKPLRGKRCIFKRFTMLFGGRKFLSQWRKIEWLKLGDANTAYFHKVVKSQASRNRIDSITNSQGLCIDGDQVPLAFVDHYTAFLGQQGTTPLFDMNDLFCNTLSDGSASHMIRDVTNHEIRNAMFSMGDNKAPGPDGYSAAFFKEAWDIVGPDVSKAVKEFFTNGILLKELNHTIIALIPNINGSLHGYFKGKRGLRQGDPLSPYLFTLVMEVLTLMLHRRARATNNFTYHRYCSKLNIMNLCFADDLFLFDLVDVESATPYCILNILPFEEGNLPVKYLGVPLVPSRLVYRDCAELMERVKRRICDWKNKFLSFAGRAQLVRSVLSSMHVYWASVFILPSSLIIELEQLMRGFLWCQGEMKRGKAKVAWEVVCLPKKEGGLGIRRLDIFNKALVSSHIWSLLSGKESLWVKWIHVYKLNGRSFWDIPIRGNMSWGWRKILHVRQLVRPLFRSHIGNGNLTFAWHDHWSSVGPLSKIVSNRDIYSAGFHLNAKVKDICDSGTWSWPLDWYAKYPLLTNVVAPNLNDLPDRITLCNMDNLDVDFSVAAVWDSIRPRSIEVDWFHVVWFSHHIPRYAIHLWLVIKRKLKTHDLLRPWDLCNNHYMNQLVCPLCEVQPDSHDHLFFGCQFSSWVWDNLKPLLCIPNVPSALDDIVAFLIPVAKMKSIRSVVCKLVFSATCYFFWQERNYRIFKKKKRSKDKILELIKSNVRLKLLTCSFKKTPNVQMLAHIWKLPCSLVRHSPTLV</sequence>
<dbReference type="InterPro" id="IPR036691">
    <property type="entry name" value="Endo/exonu/phosph_ase_sf"/>
</dbReference>